<comment type="caution">
    <text evidence="7">The sequence shown here is derived from an EMBL/GenBank/DDBJ whole genome shotgun (WGS) entry which is preliminary data.</text>
</comment>
<feature type="transmembrane region" description="Helical" evidence="5">
    <location>
        <begin position="150"/>
        <end position="166"/>
    </location>
</feature>
<evidence type="ECO:0000256" key="4">
    <source>
        <dbReference type="ARBA" id="ARBA00023136"/>
    </source>
</evidence>
<protein>
    <submittedName>
        <fullName evidence="7">Membrane associated rhomboid family serine protease</fullName>
    </submittedName>
</protein>
<keyword evidence="7" id="KW-0645">Protease</keyword>
<evidence type="ECO:0000313" key="7">
    <source>
        <dbReference type="EMBL" id="PRY67957.1"/>
    </source>
</evidence>
<keyword evidence="2 5" id="KW-0812">Transmembrane</keyword>
<feature type="transmembrane region" description="Helical" evidence="5">
    <location>
        <begin position="220"/>
        <end position="238"/>
    </location>
</feature>
<dbReference type="AlphaFoldDB" id="A0A2T0VCQ1"/>
<dbReference type="Gene3D" id="1.20.1540.10">
    <property type="entry name" value="Rhomboid-like"/>
    <property type="match status" value="1"/>
</dbReference>
<feature type="transmembrane region" description="Helical" evidence="5">
    <location>
        <begin position="78"/>
        <end position="104"/>
    </location>
</feature>
<dbReference type="Pfam" id="PF01694">
    <property type="entry name" value="Rhomboid"/>
    <property type="match status" value="1"/>
</dbReference>
<dbReference type="SUPFAM" id="SSF57845">
    <property type="entry name" value="B-box zinc-binding domain"/>
    <property type="match status" value="1"/>
</dbReference>
<feature type="transmembrane region" description="Helical" evidence="5">
    <location>
        <begin position="197"/>
        <end position="214"/>
    </location>
</feature>
<dbReference type="PANTHER" id="PTHR43066:SF11">
    <property type="entry name" value="PEPTIDASE S54 RHOMBOID DOMAIN-CONTAINING PROTEIN"/>
    <property type="match status" value="1"/>
</dbReference>
<keyword evidence="4 5" id="KW-0472">Membrane</keyword>
<dbReference type="PANTHER" id="PTHR43066">
    <property type="entry name" value="RHOMBOID-RELATED PROTEIN"/>
    <property type="match status" value="1"/>
</dbReference>
<sequence>MSDTTGLSGDTCYRHPNRQSYVLCQRCGRTICPACQTQAAVGVHCPECVQEARQSAPRTKPRIVTAFRSSSDAPVVTYSLMGVSAFVFLVNLVLPGIVLALAYVPGRVISAPWTLVTANFATSGLFGLLFNLLAIFLIGRTLETMLGRGRYLALFLLAGLGAATATELFGGYVLGASPAIFGLLICVFMIQRTQGSNNWGILVLVAAYLIYSMVIGGAGWIGYLGAIGAAALTSLILLRTRRREAANQQRLLLIGLAAALVVVTAAHALL</sequence>
<gene>
    <name evidence="7" type="ORF">B0I08_105119</name>
</gene>
<keyword evidence="3 5" id="KW-1133">Transmembrane helix</keyword>
<accession>A0A2T0VCQ1</accession>
<reference evidence="7 8" key="1">
    <citation type="submission" date="2018-03" db="EMBL/GenBank/DDBJ databases">
        <title>Genomic Encyclopedia of Type Strains, Phase III (KMG-III): the genomes of soil and plant-associated and newly described type strains.</title>
        <authorList>
            <person name="Whitman W."/>
        </authorList>
    </citation>
    <scope>NUCLEOTIDE SEQUENCE [LARGE SCALE GENOMIC DNA]</scope>
    <source>
        <strain evidence="7 8">CGMCC 1.12484</strain>
    </source>
</reference>
<evidence type="ECO:0000256" key="3">
    <source>
        <dbReference type="ARBA" id="ARBA00022989"/>
    </source>
</evidence>
<evidence type="ECO:0000256" key="2">
    <source>
        <dbReference type="ARBA" id="ARBA00022692"/>
    </source>
</evidence>
<dbReference type="Proteomes" id="UP000237983">
    <property type="component" value="Unassembled WGS sequence"/>
</dbReference>
<dbReference type="InterPro" id="IPR022764">
    <property type="entry name" value="Peptidase_S54_rhomboid_dom"/>
</dbReference>
<organism evidence="7 8">
    <name type="scientific">Glaciihabitans tibetensis</name>
    <dbReference type="NCBI Taxonomy" id="1266600"/>
    <lineage>
        <taxon>Bacteria</taxon>
        <taxon>Bacillati</taxon>
        <taxon>Actinomycetota</taxon>
        <taxon>Actinomycetes</taxon>
        <taxon>Micrococcales</taxon>
        <taxon>Microbacteriaceae</taxon>
        <taxon>Glaciihabitans</taxon>
    </lineage>
</organism>
<name>A0A2T0VCQ1_9MICO</name>
<dbReference type="SUPFAM" id="SSF144091">
    <property type="entry name" value="Rhomboid-like"/>
    <property type="match status" value="1"/>
</dbReference>
<feature type="transmembrane region" description="Helical" evidence="5">
    <location>
        <begin position="172"/>
        <end position="190"/>
    </location>
</feature>
<feature type="domain" description="Peptidase S54 rhomboid" evidence="6">
    <location>
        <begin position="112"/>
        <end position="238"/>
    </location>
</feature>
<dbReference type="InterPro" id="IPR035952">
    <property type="entry name" value="Rhomboid-like_sf"/>
</dbReference>
<evidence type="ECO:0000256" key="5">
    <source>
        <dbReference type="SAM" id="Phobius"/>
    </source>
</evidence>
<feature type="transmembrane region" description="Helical" evidence="5">
    <location>
        <begin position="250"/>
        <end position="269"/>
    </location>
</feature>
<evidence type="ECO:0000256" key="1">
    <source>
        <dbReference type="ARBA" id="ARBA00004141"/>
    </source>
</evidence>
<keyword evidence="8" id="KW-1185">Reference proteome</keyword>
<dbReference type="RefSeq" id="WP_181243384.1">
    <property type="nucleotide sequence ID" value="NZ_PVTL01000005.1"/>
</dbReference>
<dbReference type="GO" id="GO:0016020">
    <property type="term" value="C:membrane"/>
    <property type="evidence" value="ECO:0007669"/>
    <property type="project" value="UniProtKB-SubCell"/>
</dbReference>
<comment type="subcellular location">
    <subcellularLocation>
        <location evidence="1">Membrane</location>
        <topology evidence="1">Multi-pass membrane protein</topology>
    </subcellularLocation>
</comment>
<feature type="transmembrane region" description="Helical" evidence="5">
    <location>
        <begin position="116"/>
        <end position="138"/>
    </location>
</feature>
<dbReference type="GO" id="GO:0004252">
    <property type="term" value="F:serine-type endopeptidase activity"/>
    <property type="evidence" value="ECO:0007669"/>
    <property type="project" value="InterPro"/>
</dbReference>
<proteinExistence type="predicted"/>
<evidence type="ECO:0000259" key="6">
    <source>
        <dbReference type="Pfam" id="PF01694"/>
    </source>
</evidence>
<dbReference type="GO" id="GO:0006508">
    <property type="term" value="P:proteolysis"/>
    <property type="evidence" value="ECO:0007669"/>
    <property type="project" value="UniProtKB-KW"/>
</dbReference>
<keyword evidence="7" id="KW-0378">Hydrolase</keyword>
<dbReference type="EMBL" id="PVTL01000005">
    <property type="protein sequence ID" value="PRY67957.1"/>
    <property type="molecule type" value="Genomic_DNA"/>
</dbReference>
<evidence type="ECO:0000313" key="8">
    <source>
        <dbReference type="Proteomes" id="UP000237983"/>
    </source>
</evidence>